<dbReference type="Gene3D" id="1.20.1250.20">
    <property type="entry name" value="MFS general substrate transporter like domains"/>
    <property type="match status" value="1"/>
</dbReference>
<keyword evidence="5" id="KW-0175">Coiled coil</keyword>
<feature type="transmembrane region" description="Helical" evidence="7">
    <location>
        <begin position="316"/>
        <end position="333"/>
    </location>
</feature>
<dbReference type="RefSeq" id="WP_141973885.1">
    <property type="nucleotide sequence ID" value="NZ_VFPO01000001.1"/>
</dbReference>
<comment type="caution">
    <text evidence="9">The sequence shown here is derived from an EMBL/GenBank/DDBJ whole genome shotgun (WGS) entry which is preliminary data.</text>
</comment>
<evidence type="ECO:0000256" key="6">
    <source>
        <dbReference type="SAM" id="MobiDB-lite"/>
    </source>
</evidence>
<feature type="region of interest" description="Disordered" evidence="6">
    <location>
        <begin position="691"/>
        <end position="761"/>
    </location>
</feature>
<feature type="region of interest" description="Disordered" evidence="6">
    <location>
        <begin position="857"/>
        <end position="879"/>
    </location>
</feature>
<dbReference type="CDD" id="cd17316">
    <property type="entry name" value="MFS_SV2_like"/>
    <property type="match status" value="1"/>
</dbReference>
<feature type="transmembrane region" description="Helical" evidence="7">
    <location>
        <begin position="189"/>
        <end position="208"/>
    </location>
</feature>
<feature type="transmembrane region" description="Helical" evidence="7">
    <location>
        <begin position="69"/>
        <end position="87"/>
    </location>
</feature>
<sequence>MADDAGLGTLTTRIPARMDRLPWSRFHWMIVVGLGTVWILDGLEVTIVGSIAARLTEEGSGIGLTPADIGYAAAIYVAGACTGALLFGQLTDRFGRKKLFILTLLVYVLATVATAFAFAPWYFFVFRFITGMGIGGEYAAINSAIDELIPARARGRVDIIINGSYWLGAALGSLAAVLLLNTALLPMDIGWRVAFAVGGVLGFVIMLVRRHVPESPRWLFIHGREEEAERLVDGIEQRVREETGQELEEPGESITVRQRKVIPFRQIAAVAFKTYPRRAVLGFALFVGQAFLYNAVTFDLGTILSGVFEVASGTVPYFFALFALGNFLGPLLLGRLFDTVGRVPMIAGTYFASAGLTILLGVMLASGTLSTWTFMALIGVTFFFASAGASSAYLTVSEIFPMETRALAIAFFYAIGTAAGGITGPLVFGNLIDTGEAGLIAIGFFIGAAIMGMGGVAELFYGVRAERVSLENIARPLTAEEAEREAAAAGEAAPEKGAPEEGAPEAAEEVRPGMRPALEARRDAEEQRARAAEHRAVVHRLKPRADAGDHDAAVRLRVEEVLAQMAEWEAERLTEEAAAHDERLAAEDAASDGERRGALERAAAAEERARSLRERIEAITAANEEDTDLHAALADAAAERARAREQRAMAEDARTRAAGLEGVEAEIANLQAETFGEWERMHEELALAHEARAEGNREEAARHEDQAGVHRARAASAADRMEAAQHRSAAASLAAEAGTAEQVQRERAEAEERRRAARERDERIRQRLLRREHRRAAGWRRLLPGPGASFYSPGMLGTASRWTTEADLALDREVNAIAQALNEHGTTGRQRLAELVGARYWGPGRFRAALREAVHEGLAQPKAHNRFAPPSGGADEEPD</sequence>
<evidence type="ECO:0000256" key="3">
    <source>
        <dbReference type="ARBA" id="ARBA00022989"/>
    </source>
</evidence>
<evidence type="ECO:0000259" key="8">
    <source>
        <dbReference type="PROSITE" id="PS50850"/>
    </source>
</evidence>
<keyword evidence="2 7" id="KW-0812">Transmembrane</keyword>
<evidence type="ECO:0000313" key="10">
    <source>
        <dbReference type="Proteomes" id="UP000316706"/>
    </source>
</evidence>
<feature type="domain" description="Major facilitator superfamily (MFS) profile" evidence="8">
    <location>
        <begin position="30"/>
        <end position="466"/>
    </location>
</feature>
<feature type="transmembrane region" description="Helical" evidence="7">
    <location>
        <begin position="372"/>
        <end position="394"/>
    </location>
</feature>
<accession>A0A543I8E5</accession>
<keyword evidence="10" id="KW-1185">Reference proteome</keyword>
<feature type="region of interest" description="Disordered" evidence="6">
    <location>
        <begin position="481"/>
        <end position="515"/>
    </location>
</feature>
<organism evidence="9 10">
    <name type="scientific">Actinomadura hallensis</name>
    <dbReference type="NCBI Taxonomy" id="337895"/>
    <lineage>
        <taxon>Bacteria</taxon>
        <taxon>Bacillati</taxon>
        <taxon>Actinomycetota</taxon>
        <taxon>Actinomycetes</taxon>
        <taxon>Streptosporangiales</taxon>
        <taxon>Thermomonosporaceae</taxon>
        <taxon>Actinomadura</taxon>
    </lineage>
</organism>
<feature type="compositionally biased region" description="Low complexity" evidence="6">
    <location>
        <begin position="726"/>
        <end position="742"/>
    </location>
</feature>
<dbReference type="EMBL" id="VFPO01000001">
    <property type="protein sequence ID" value="TQM66863.1"/>
    <property type="molecule type" value="Genomic_DNA"/>
</dbReference>
<keyword evidence="3 7" id="KW-1133">Transmembrane helix</keyword>
<dbReference type="PROSITE" id="PS50850">
    <property type="entry name" value="MFS"/>
    <property type="match status" value="1"/>
</dbReference>
<feature type="transmembrane region" description="Helical" evidence="7">
    <location>
        <begin position="279"/>
        <end position="296"/>
    </location>
</feature>
<evidence type="ECO:0000313" key="9">
    <source>
        <dbReference type="EMBL" id="TQM66863.1"/>
    </source>
</evidence>
<evidence type="ECO:0000256" key="4">
    <source>
        <dbReference type="ARBA" id="ARBA00023136"/>
    </source>
</evidence>
<dbReference type="OrthoDB" id="9787026at2"/>
<feature type="transmembrane region" description="Helical" evidence="7">
    <location>
        <begin position="440"/>
        <end position="461"/>
    </location>
</feature>
<dbReference type="GO" id="GO:0046943">
    <property type="term" value="F:carboxylic acid transmembrane transporter activity"/>
    <property type="evidence" value="ECO:0007669"/>
    <property type="project" value="TreeGrafter"/>
</dbReference>
<evidence type="ECO:0000256" key="2">
    <source>
        <dbReference type="ARBA" id="ARBA00022692"/>
    </source>
</evidence>
<feature type="coiled-coil region" evidence="5">
    <location>
        <begin position="563"/>
        <end position="653"/>
    </location>
</feature>
<feature type="compositionally biased region" description="Basic and acidic residues" evidence="6">
    <location>
        <begin position="691"/>
        <end position="708"/>
    </location>
</feature>
<dbReference type="Proteomes" id="UP000316706">
    <property type="component" value="Unassembled WGS sequence"/>
</dbReference>
<name>A0A543I8E5_9ACTN</name>
<evidence type="ECO:0000256" key="7">
    <source>
        <dbReference type="SAM" id="Phobius"/>
    </source>
</evidence>
<dbReference type="PANTHER" id="PTHR23508">
    <property type="entry name" value="CARBOXYLIC ACID TRANSPORTER PROTEIN HOMOLOG"/>
    <property type="match status" value="1"/>
</dbReference>
<dbReference type="InterPro" id="IPR005828">
    <property type="entry name" value="MFS_sugar_transport-like"/>
</dbReference>
<evidence type="ECO:0000256" key="5">
    <source>
        <dbReference type="SAM" id="Coils"/>
    </source>
</evidence>
<reference evidence="9 10" key="1">
    <citation type="submission" date="2019-06" db="EMBL/GenBank/DDBJ databases">
        <title>Sequencing the genomes of 1000 actinobacteria strains.</title>
        <authorList>
            <person name="Klenk H.-P."/>
        </authorList>
    </citation>
    <scope>NUCLEOTIDE SEQUENCE [LARGE SCALE GENOMIC DNA]</scope>
    <source>
        <strain evidence="9 10">DSM 45043</strain>
    </source>
</reference>
<dbReference type="AlphaFoldDB" id="A0A543I8E5"/>
<feature type="transmembrane region" description="Helical" evidence="7">
    <location>
        <begin position="26"/>
        <end position="49"/>
    </location>
</feature>
<comment type="subcellular location">
    <subcellularLocation>
        <location evidence="1">Cell membrane</location>
        <topology evidence="1">Multi-pass membrane protein</topology>
    </subcellularLocation>
</comment>
<gene>
    <name evidence="9" type="ORF">FHX41_0455</name>
</gene>
<dbReference type="InterPro" id="IPR036259">
    <property type="entry name" value="MFS_trans_sf"/>
</dbReference>
<dbReference type="SUPFAM" id="SSF103473">
    <property type="entry name" value="MFS general substrate transporter"/>
    <property type="match status" value="1"/>
</dbReference>
<protein>
    <submittedName>
        <fullName evidence="9">Putative MFS family arabinose efflux permease</fullName>
    </submittedName>
</protein>
<feature type="transmembrane region" description="Helical" evidence="7">
    <location>
        <begin position="124"/>
        <end position="145"/>
    </location>
</feature>
<feature type="compositionally biased region" description="Basic and acidic residues" evidence="6">
    <location>
        <begin position="743"/>
        <end position="761"/>
    </location>
</feature>
<proteinExistence type="predicted"/>
<dbReference type="Pfam" id="PF00083">
    <property type="entry name" value="Sugar_tr"/>
    <property type="match status" value="1"/>
</dbReference>
<dbReference type="InterPro" id="IPR020846">
    <property type="entry name" value="MFS_dom"/>
</dbReference>
<dbReference type="GO" id="GO:0005886">
    <property type="term" value="C:plasma membrane"/>
    <property type="evidence" value="ECO:0007669"/>
    <property type="project" value="UniProtKB-SubCell"/>
</dbReference>
<dbReference type="PANTHER" id="PTHR23508:SF10">
    <property type="entry name" value="CARBOXYLIC ACID TRANSPORTER PROTEIN HOMOLOG"/>
    <property type="match status" value="1"/>
</dbReference>
<keyword evidence="4 7" id="KW-0472">Membrane</keyword>
<feature type="transmembrane region" description="Helical" evidence="7">
    <location>
        <begin position="165"/>
        <end position="183"/>
    </location>
</feature>
<feature type="transmembrane region" description="Helical" evidence="7">
    <location>
        <begin position="406"/>
        <end position="428"/>
    </location>
</feature>
<evidence type="ECO:0000256" key="1">
    <source>
        <dbReference type="ARBA" id="ARBA00004651"/>
    </source>
</evidence>
<feature type="transmembrane region" description="Helical" evidence="7">
    <location>
        <begin position="99"/>
        <end position="118"/>
    </location>
</feature>
<feature type="transmembrane region" description="Helical" evidence="7">
    <location>
        <begin position="345"/>
        <end position="366"/>
    </location>
</feature>